<dbReference type="EC" id="3.1.1.96" evidence="2"/>
<dbReference type="Gene3D" id="3.50.80.10">
    <property type="entry name" value="D-tyrosyl-tRNA(Tyr) deacylase"/>
    <property type="match status" value="1"/>
</dbReference>
<dbReference type="Pfam" id="PF02580">
    <property type="entry name" value="Tyr_Deacylase"/>
    <property type="match status" value="1"/>
</dbReference>
<keyword evidence="2" id="KW-0378">Hydrolase</keyword>
<accession>A0A9D1G7S5</accession>
<evidence type="ECO:0000313" key="3">
    <source>
        <dbReference type="Proteomes" id="UP000886893"/>
    </source>
</evidence>
<name>A0A9D1G7S5_9FIRM</name>
<organism evidence="2 3">
    <name type="scientific">Candidatus Caccosoma faecigallinarum</name>
    <dbReference type="NCBI Taxonomy" id="2840720"/>
    <lineage>
        <taxon>Bacteria</taxon>
        <taxon>Bacillati</taxon>
        <taxon>Bacillota</taxon>
        <taxon>Bacillota incertae sedis</taxon>
        <taxon>Candidatus Caccosoma</taxon>
    </lineage>
</organism>
<evidence type="ECO:0000313" key="2">
    <source>
        <dbReference type="EMBL" id="HIT17144.1"/>
    </source>
</evidence>
<reference evidence="2" key="1">
    <citation type="submission" date="2020-10" db="EMBL/GenBank/DDBJ databases">
        <authorList>
            <person name="Gilroy R."/>
        </authorList>
    </citation>
    <scope>NUCLEOTIDE SEQUENCE</scope>
    <source>
        <strain evidence="2">14508</strain>
    </source>
</reference>
<dbReference type="FunFam" id="3.50.80.10:FF:000001">
    <property type="entry name" value="D-aminoacyl-tRNA deacylase"/>
    <property type="match status" value="1"/>
</dbReference>
<dbReference type="PANTHER" id="PTHR10472:SF5">
    <property type="entry name" value="D-AMINOACYL-TRNA DEACYLASE 1"/>
    <property type="match status" value="1"/>
</dbReference>
<dbReference type="InterPro" id="IPR003732">
    <property type="entry name" value="Daa-tRNA_deacyls_DTD"/>
</dbReference>
<proteinExistence type="inferred from homology"/>
<dbReference type="GO" id="GO:0051500">
    <property type="term" value="F:D-tyrosyl-tRNA(Tyr) deacylase activity"/>
    <property type="evidence" value="ECO:0007669"/>
    <property type="project" value="TreeGrafter"/>
</dbReference>
<gene>
    <name evidence="2" type="ORF">IAD04_02030</name>
</gene>
<dbReference type="Proteomes" id="UP000886893">
    <property type="component" value="Unassembled WGS sequence"/>
</dbReference>
<dbReference type="InterPro" id="IPR023509">
    <property type="entry name" value="DTD-like_sf"/>
</dbReference>
<dbReference type="SUPFAM" id="SSF69500">
    <property type="entry name" value="DTD-like"/>
    <property type="match status" value="1"/>
</dbReference>
<dbReference type="AlphaFoldDB" id="A0A9D1G7S5"/>
<protein>
    <submittedName>
        <fullName evidence="2">D-tyrosyl-tRNA(Tyr) deacylase</fullName>
        <ecNumber evidence="2">3.1.1.96</ecNumber>
    </submittedName>
</protein>
<dbReference type="NCBIfam" id="TIGR00256">
    <property type="entry name" value="D-aminoacyl-tRNA deacylase"/>
    <property type="match status" value="1"/>
</dbReference>
<dbReference type="PANTHER" id="PTHR10472">
    <property type="entry name" value="D-TYROSYL-TRNA TYR DEACYLASE"/>
    <property type="match status" value="1"/>
</dbReference>
<evidence type="ECO:0000256" key="1">
    <source>
        <dbReference type="ARBA" id="ARBA00009673"/>
    </source>
</evidence>
<comment type="similarity">
    <text evidence="1">Belongs to the DTD family.</text>
</comment>
<reference evidence="2" key="2">
    <citation type="journal article" date="2021" name="PeerJ">
        <title>Extensive microbial diversity within the chicken gut microbiome revealed by metagenomics and culture.</title>
        <authorList>
            <person name="Gilroy R."/>
            <person name="Ravi A."/>
            <person name="Getino M."/>
            <person name="Pursley I."/>
            <person name="Horton D.L."/>
            <person name="Alikhan N.F."/>
            <person name="Baker D."/>
            <person name="Gharbi K."/>
            <person name="Hall N."/>
            <person name="Watson M."/>
            <person name="Adriaenssens E.M."/>
            <person name="Foster-Nyarko E."/>
            <person name="Jarju S."/>
            <person name="Secka A."/>
            <person name="Antonio M."/>
            <person name="Oren A."/>
            <person name="Chaudhuri R.R."/>
            <person name="La Ragione R."/>
            <person name="Hildebrand F."/>
            <person name="Pallen M.J."/>
        </authorList>
    </citation>
    <scope>NUCLEOTIDE SEQUENCE</scope>
    <source>
        <strain evidence="2">14508</strain>
    </source>
</reference>
<dbReference type="GO" id="GO:0005737">
    <property type="term" value="C:cytoplasm"/>
    <property type="evidence" value="ECO:0007669"/>
    <property type="project" value="InterPro"/>
</dbReference>
<sequence length="147" mass="16687">MKVLIQIVQKAKVMVSNQLVSNIHQGYVLFVGIEKEDTIETVQKMAQKVANLRINADESGKTNLSILDTKKEILSISQFTLCATIDGRRPSFSNAKDAQTAKEFYEIFNQELKSYGIVVKEGEFQKHMEVFLVNDGPFTIYMDSQNF</sequence>
<comment type="caution">
    <text evidence="2">The sequence shown here is derived from an EMBL/GenBank/DDBJ whole genome shotgun (WGS) entry which is preliminary data.</text>
</comment>
<dbReference type="EMBL" id="DVKI01000064">
    <property type="protein sequence ID" value="HIT17144.1"/>
    <property type="molecule type" value="Genomic_DNA"/>
</dbReference>